<dbReference type="InterPro" id="IPR036249">
    <property type="entry name" value="Thioredoxin-like_sf"/>
</dbReference>
<dbReference type="InterPro" id="IPR051924">
    <property type="entry name" value="GST_Kappa/NadH"/>
</dbReference>
<dbReference type="PANTHER" id="PTHR42943:SF2">
    <property type="entry name" value="GLUTATHIONE S-TRANSFERASE KAPPA 1"/>
    <property type="match status" value="1"/>
</dbReference>
<protein>
    <recommendedName>
        <fullName evidence="1">2-hydroxychromene-2-carboxylate isomerase</fullName>
        <ecNumber evidence="1">5.99.1.4</ecNumber>
    </recommendedName>
</protein>
<feature type="region of interest" description="Disordered" evidence="2">
    <location>
        <begin position="215"/>
        <end position="235"/>
    </location>
</feature>
<organism evidence="4 5">
    <name type="scientific">Amycolatopsis minnesotensis</name>
    <dbReference type="NCBI Taxonomy" id="337894"/>
    <lineage>
        <taxon>Bacteria</taxon>
        <taxon>Bacillati</taxon>
        <taxon>Actinomycetota</taxon>
        <taxon>Actinomycetes</taxon>
        <taxon>Pseudonocardiales</taxon>
        <taxon>Pseudonocardiaceae</taxon>
        <taxon>Amycolatopsis</taxon>
    </lineage>
</organism>
<evidence type="ECO:0000259" key="3">
    <source>
        <dbReference type="Pfam" id="PF01323"/>
    </source>
</evidence>
<dbReference type="SUPFAM" id="SSF52833">
    <property type="entry name" value="Thioredoxin-like"/>
    <property type="match status" value="1"/>
</dbReference>
<dbReference type="PANTHER" id="PTHR42943">
    <property type="entry name" value="GLUTATHIONE S-TRANSFERASE KAPPA"/>
    <property type="match status" value="1"/>
</dbReference>
<dbReference type="InterPro" id="IPR014440">
    <property type="entry name" value="HCCAis_GSTk"/>
</dbReference>
<comment type="catalytic activity">
    <reaction evidence="1">
        <text>2-hydroxychromene-2-carboxylate = (3E)-4-(2-hydroxyphenyl)-2-oxobut-3-enoate</text>
        <dbReference type="Rhea" id="RHEA:27401"/>
        <dbReference type="ChEBI" id="CHEBI:59350"/>
        <dbReference type="ChEBI" id="CHEBI:59353"/>
        <dbReference type="EC" id="5.99.1.4"/>
    </reaction>
</comment>
<gene>
    <name evidence="4" type="ORF">GCM10009754_24940</name>
</gene>
<evidence type="ECO:0000256" key="2">
    <source>
        <dbReference type="SAM" id="MobiDB-lite"/>
    </source>
</evidence>
<feature type="domain" description="DSBA-like thioredoxin" evidence="3">
    <location>
        <begin position="12"/>
        <end position="201"/>
    </location>
</feature>
<dbReference type="Pfam" id="PF01323">
    <property type="entry name" value="DSBA"/>
    <property type="match status" value="1"/>
</dbReference>
<name>A0ABP5BYC8_9PSEU</name>
<dbReference type="InterPro" id="IPR001853">
    <property type="entry name" value="DSBA-like_thioredoxin_dom"/>
</dbReference>
<dbReference type="PIRSF" id="PIRSF006386">
    <property type="entry name" value="HCCAis_GSTk"/>
    <property type="match status" value="1"/>
</dbReference>
<dbReference type="RefSeq" id="WP_344416996.1">
    <property type="nucleotide sequence ID" value="NZ_BAAANN010000008.1"/>
</dbReference>
<keyword evidence="5" id="KW-1185">Reference proteome</keyword>
<comment type="caution">
    <text evidence="4">The sequence shown here is derived from an EMBL/GenBank/DDBJ whole genome shotgun (WGS) entry which is preliminary data.</text>
</comment>
<evidence type="ECO:0000256" key="1">
    <source>
        <dbReference type="PIRNR" id="PIRNR006386"/>
    </source>
</evidence>
<comment type="similarity">
    <text evidence="1">Belongs to the GST superfamily. NadH family.</text>
</comment>
<sequence length="235" mass="26184">MSPRKPRGRPRLYFSFRSPYSWLAVQRLRAAVDDAATAFEWIPYWDPDERTAAAVTGAGAEIHYTQMSRAKHRYLLLDTKRVATAAGLPMAWPIDVDPWWELPHLGWIFASGQGRGLAFYDEVVAARWHRGEDVCTPEVLRGVAERAGVDPDLAVAAPDRPEIREAGVKALVSAYHDDVFGIPYLLWGRDRFWGLDRVDGFLAIWRTAAEEGLPAVPGPRMESDAYDTDTAGGCG</sequence>
<evidence type="ECO:0000313" key="5">
    <source>
        <dbReference type="Proteomes" id="UP001501116"/>
    </source>
</evidence>
<reference evidence="5" key="1">
    <citation type="journal article" date="2019" name="Int. J. Syst. Evol. Microbiol.">
        <title>The Global Catalogue of Microorganisms (GCM) 10K type strain sequencing project: providing services to taxonomists for standard genome sequencing and annotation.</title>
        <authorList>
            <consortium name="The Broad Institute Genomics Platform"/>
            <consortium name="The Broad Institute Genome Sequencing Center for Infectious Disease"/>
            <person name="Wu L."/>
            <person name="Ma J."/>
        </authorList>
    </citation>
    <scope>NUCLEOTIDE SEQUENCE [LARGE SCALE GENOMIC DNA]</scope>
    <source>
        <strain evidence="5">JCM 14545</strain>
    </source>
</reference>
<dbReference type="Proteomes" id="UP001501116">
    <property type="component" value="Unassembled WGS sequence"/>
</dbReference>
<evidence type="ECO:0000313" key="4">
    <source>
        <dbReference type="EMBL" id="GAA1954475.1"/>
    </source>
</evidence>
<accession>A0ABP5BYC8</accession>
<keyword evidence="1" id="KW-0413">Isomerase</keyword>
<dbReference type="Gene3D" id="3.40.30.10">
    <property type="entry name" value="Glutaredoxin"/>
    <property type="match status" value="1"/>
</dbReference>
<dbReference type="EMBL" id="BAAANN010000008">
    <property type="protein sequence ID" value="GAA1954475.1"/>
    <property type="molecule type" value="Genomic_DNA"/>
</dbReference>
<dbReference type="EC" id="5.99.1.4" evidence="1"/>
<proteinExistence type="inferred from homology"/>